<dbReference type="PANTHER" id="PTHR10430:SF16">
    <property type="entry name" value="PEROXIREDOXIN-5, MITOCHONDRIAL"/>
    <property type="match status" value="1"/>
</dbReference>
<evidence type="ECO:0000256" key="2">
    <source>
        <dbReference type="ARBA" id="ARBA00022559"/>
    </source>
</evidence>
<evidence type="ECO:0000259" key="7">
    <source>
        <dbReference type="PROSITE" id="PS51352"/>
    </source>
</evidence>
<dbReference type="OrthoDB" id="195498at2759"/>
<comment type="similarity">
    <text evidence="1">Belongs to the peroxiredoxin family. Prx5 subfamily.</text>
</comment>
<evidence type="ECO:0000256" key="4">
    <source>
        <dbReference type="ARBA" id="ARBA00023002"/>
    </source>
</evidence>
<feature type="active site" description="Cysteine sulfenic acid (-SOH) intermediate" evidence="6">
    <location>
        <position position="55"/>
    </location>
</feature>
<dbReference type="PANTHER" id="PTHR10430">
    <property type="entry name" value="PEROXIREDOXIN"/>
    <property type="match status" value="1"/>
</dbReference>
<dbReference type="GO" id="GO:0005777">
    <property type="term" value="C:peroxisome"/>
    <property type="evidence" value="ECO:0007669"/>
    <property type="project" value="TreeGrafter"/>
</dbReference>
<feature type="domain" description="Thioredoxin" evidence="7">
    <location>
        <begin position="4"/>
        <end position="184"/>
    </location>
</feature>
<keyword evidence="5" id="KW-0676">Redox-active center</keyword>
<reference evidence="8" key="1">
    <citation type="submission" date="2020-11" db="EMBL/GenBank/DDBJ databases">
        <title>Kefir isolates.</title>
        <authorList>
            <person name="Marcisauskas S."/>
            <person name="Kim Y."/>
            <person name="Blasche S."/>
        </authorList>
    </citation>
    <scope>NUCLEOTIDE SEQUENCE</scope>
    <source>
        <strain evidence="8">Olga-1</strain>
    </source>
</reference>
<evidence type="ECO:0000256" key="5">
    <source>
        <dbReference type="ARBA" id="ARBA00023284"/>
    </source>
</evidence>
<evidence type="ECO:0000313" key="9">
    <source>
        <dbReference type="Proteomes" id="UP000697127"/>
    </source>
</evidence>
<evidence type="ECO:0000256" key="3">
    <source>
        <dbReference type="ARBA" id="ARBA00022862"/>
    </source>
</evidence>
<dbReference type="PROSITE" id="PS51352">
    <property type="entry name" value="THIOREDOXIN_2"/>
    <property type="match status" value="1"/>
</dbReference>
<keyword evidence="2" id="KW-0575">Peroxidase</keyword>
<keyword evidence="4" id="KW-0560">Oxidoreductase</keyword>
<sequence length="184" mass="19785">MTSIQAGDILPEVSFDFLPSTEGDACVYLPIKITNEKIQSPSVIVVVPGAFTPTCSEKHIPAYLTTSAIELLKKSGVKNLYILSVESPFITRAWGEQLIKDKPEVAKYIYDGYIKFISDAGARFLSTVGLVGEPTDLYAKNGLRGLRSAIIVGNGGKIEYVGVDRTRGTVVDSGIDAVLSALNK</sequence>
<dbReference type="Proteomes" id="UP000697127">
    <property type="component" value="Unassembled WGS sequence"/>
</dbReference>
<dbReference type="GO" id="GO:0045454">
    <property type="term" value="P:cell redox homeostasis"/>
    <property type="evidence" value="ECO:0007669"/>
    <property type="project" value="TreeGrafter"/>
</dbReference>
<proteinExistence type="inferred from homology"/>
<dbReference type="Gene3D" id="3.40.30.10">
    <property type="entry name" value="Glutaredoxin"/>
    <property type="match status" value="1"/>
</dbReference>
<dbReference type="GO" id="GO:0042744">
    <property type="term" value="P:hydrogen peroxide catabolic process"/>
    <property type="evidence" value="ECO:0007669"/>
    <property type="project" value="TreeGrafter"/>
</dbReference>
<dbReference type="GO" id="GO:0005739">
    <property type="term" value="C:mitochondrion"/>
    <property type="evidence" value="ECO:0007669"/>
    <property type="project" value="TreeGrafter"/>
</dbReference>
<dbReference type="InterPro" id="IPR013766">
    <property type="entry name" value="Thioredoxin_domain"/>
</dbReference>
<keyword evidence="3" id="KW-0049">Antioxidant</keyword>
<evidence type="ECO:0000313" key="8">
    <source>
        <dbReference type="EMBL" id="KAG0690762.1"/>
    </source>
</evidence>
<dbReference type="SUPFAM" id="SSF52833">
    <property type="entry name" value="Thioredoxin-like"/>
    <property type="match status" value="1"/>
</dbReference>
<dbReference type="EMBL" id="PUHW01000019">
    <property type="protein sequence ID" value="KAG0690762.1"/>
    <property type="molecule type" value="Genomic_DNA"/>
</dbReference>
<organism evidence="8 9">
    <name type="scientific">Pichia californica</name>
    <dbReference type="NCBI Taxonomy" id="460514"/>
    <lineage>
        <taxon>Eukaryota</taxon>
        <taxon>Fungi</taxon>
        <taxon>Dikarya</taxon>
        <taxon>Ascomycota</taxon>
        <taxon>Saccharomycotina</taxon>
        <taxon>Pichiomycetes</taxon>
        <taxon>Pichiales</taxon>
        <taxon>Pichiaceae</taxon>
        <taxon>Pichia</taxon>
    </lineage>
</organism>
<keyword evidence="9" id="KW-1185">Reference proteome</keyword>
<comment type="caution">
    <text evidence="8">The sequence shown here is derived from an EMBL/GenBank/DDBJ whole genome shotgun (WGS) entry which is preliminary data.</text>
</comment>
<dbReference type="InterPro" id="IPR013740">
    <property type="entry name" value="Redoxin"/>
</dbReference>
<dbReference type="AlphaFoldDB" id="A0A9P6WPA0"/>
<accession>A0A9P6WPA0</accession>
<protein>
    <recommendedName>
        <fullName evidence="7">Thioredoxin domain-containing protein</fullName>
    </recommendedName>
</protein>
<dbReference type="GO" id="GO:0008379">
    <property type="term" value="F:thioredoxin peroxidase activity"/>
    <property type="evidence" value="ECO:0007669"/>
    <property type="project" value="InterPro"/>
</dbReference>
<dbReference type="Pfam" id="PF08534">
    <property type="entry name" value="Redoxin"/>
    <property type="match status" value="1"/>
</dbReference>
<name>A0A9P6WPA0_9ASCO</name>
<dbReference type="GO" id="GO:0034599">
    <property type="term" value="P:cellular response to oxidative stress"/>
    <property type="evidence" value="ECO:0007669"/>
    <property type="project" value="InterPro"/>
</dbReference>
<dbReference type="InterPro" id="IPR037944">
    <property type="entry name" value="PRX5-like"/>
</dbReference>
<dbReference type="InterPro" id="IPR036249">
    <property type="entry name" value="Thioredoxin-like_sf"/>
</dbReference>
<evidence type="ECO:0000256" key="1">
    <source>
        <dbReference type="ARBA" id="ARBA00010505"/>
    </source>
</evidence>
<gene>
    <name evidence="8" type="ORF">C6P40_001494</name>
</gene>
<evidence type="ECO:0000256" key="6">
    <source>
        <dbReference type="PIRSR" id="PIRSR637944-1"/>
    </source>
</evidence>